<keyword evidence="3" id="KW-1133">Transmembrane helix</keyword>
<feature type="region of interest" description="Disordered" evidence="2">
    <location>
        <begin position="158"/>
        <end position="189"/>
    </location>
</feature>
<keyword evidence="3" id="KW-0472">Membrane</keyword>
<dbReference type="SMART" id="SM00397">
    <property type="entry name" value="t_SNARE"/>
    <property type="match status" value="1"/>
</dbReference>
<dbReference type="OrthoDB" id="364348at2759"/>
<dbReference type="GO" id="GO:0012505">
    <property type="term" value="C:endomembrane system"/>
    <property type="evidence" value="ECO:0007669"/>
    <property type="project" value="TreeGrafter"/>
</dbReference>
<dbReference type="FunFam" id="1.20.5.110:FF:000059">
    <property type="entry name" value="Related to syntaxin 12"/>
    <property type="match status" value="1"/>
</dbReference>
<dbReference type="InterPro" id="IPR006011">
    <property type="entry name" value="Syntaxin_N"/>
</dbReference>
<evidence type="ECO:0000256" key="3">
    <source>
        <dbReference type="SAM" id="Phobius"/>
    </source>
</evidence>
<feature type="transmembrane region" description="Helical" evidence="3">
    <location>
        <begin position="298"/>
        <end position="320"/>
    </location>
</feature>
<reference evidence="5 6" key="1">
    <citation type="submission" date="2015-08" db="EMBL/GenBank/DDBJ databases">
        <title>Next Generation Sequencing and Analysis of the Genome of Puccinia sorghi L Schw, the Causal Agent of Maize Common Rust.</title>
        <authorList>
            <person name="Rochi L."/>
            <person name="Burguener G."/>
            <person name="Darino M."/>
            <person name="Turjanski A."/>
            <person name="Kreff E."/>
            <person name="Dieguez M.J."/>
            <person name="Sacco F."/>
        </authorList>
    </citation>
    <scope>NUCLEOTIDE SEQUENCE [LARGE SCALE GENOMIC DNA]</scope>
    <source>
        <strain evidence="5 6">RO10H11247</strain>
    </source>
</reference>
<evidence type="ECO:0000313" key="6">
    <source>
        <dbReference type="Proteomes" id="UP000037035"/>
    </source>
</evidence>
<dbReference type="SUPFAM" id="SSF47661">
    <property type="entry name" value="t-snare proteins"/>
    <property type="match status" value="1"/>
</dbReference>
<evidence type="ECO:0000259" key="4">
    <source>
        <dbReference type="PROSITE" id="PS50192"/>
    </source>
</evidence>
<comment type="similarity">
    <text evidence="1">Belongs to the syntaxin family.</text>
</comment>
<accession>A0A0L6VEJ9</accession>
<dbReference type="Pfam" id="PF05739">
    <property type="entry name" value="SNARE"/>
    <property type="match status" value="1"/>
</dbReference>
<dbReference type="GO" id="GO:0048278">
    <property type="term" value="P:vesicle docking"/>
    <property type="evidence" value="ECO:0007669"/>
    <property type="project" value="TreeGrafter"/>
</dbReference>
<evidence type="ECO:0000256" key="2">
    <source>
        <dbReference type="SAM" id="MobiDB-lite"/>
    </source>
</evidence>
<protein>
    <recommendedName>
        <fullName evidence="4">t-SNARE coiled-coil homology domain-containing protein</fullName>
    </recommendedName>
</protein>
<dbReference type="PROSITE" id="PS50192">
    <property type="entry name" value="T_SNARE"/>
    <property type="match status" value="1"/>
</dbReference>
<dbReference type="GO" id="GO:0006906">
    <property type="term" value="P:vesicle fusion"/>
    <property type="evidence" value="ECO:0007669"/>
    <property type="project" value="TreeGrafter"/>
</dbReference>
<keyword evidence="6" id="KW-1185">Reference proteome</keyword>
<dbReference type="GO" id="GO:0000149">
    <property type="term" value="F:SNARE binding"/>
    <property type="evidence" value="ECO:0007669"/>
    <property type="project" value="TreeGrafter"/>
</dbReference>
<dbReference type="InterPro" id="IPR000727">
    <property type="entry name" value="T_SNARE_dom"/>
</dbReference>
<dbReference type="GO" id="GO:0031201">
    <property type="term" value="C:SNARE complex"/>
    <property type="evidence" value="ECO:0007669"/>
    <property type="project" value="TreeGrafter"/>
</dbReference>
<dbReference type="InterPro" id="IPR006012">
    <property type="entry name" value="Syntaxin/epimorphin_CS"/>
</dbReference>
<dbReference type="Proteomes" id="UP000037035">
    <property type="component" value="Unassembled WGS sequence"/>
</dbReference>
<sequence>MSFNDLERGLNERAPLARDTLPGGQIISQPLICNSFPTRKYPEPTVDREFQNLANKVSTHIFRMNSNVSGLQKLIDLLGSSRDTSDIRRKLHDLTESTREFIKNSSSDAKKLASWQVSDSSKIEQQKVSRDYASSIQAFQRVSRLSVERQKQFVDRVKSSNVVSSSSNHGRLASQDLEPESHELSETRPQLQQQLQIQQQLQESSQGQADEQEVIPNYELDYQEALIEERENEIREIEVGITELNQIFRDLGTIVQEQGGNIDNIESNVHRINNDMSGAVTELHQAHEYQKKSGKKMLCLLIIFAIVLSLILIAVSLLLSNPSMTTHWKELSQDYTELCWLAALFLSVSIAQRLLGYLEAQCCMCLSREREAPTAVMTDLGCTLERFCVHGEAGGGGTLSDLSGNRIVWRAPSKAATGVDM</sequence>
<dbReference type="STRING" id="27349.A0A0L6VEJ9"/>
<dbReference type="PANTHER" id="PTHR19957">
    <property type="entry name" value="SYNTAXIN"/>
    <property type="match status" value="1"/>
</dbReference>
<dbReference type="Gene3D" id="1.20.5.110">
    <property type="match status" value="1"/>
</dbReference>
<comment type="caution">
    <text evidence="5">The sequence shown here is derived from an EMBL/GenBank/DDBJ whole genome shotgun (WGS) entry which is preliminary data.</text>
</comment>
<dbReference type="EMBL" id="LAVV01006607">
    <property type="protein sequence ID" value="KNZ59154.1"/>
    <property type="molecule type" value="Genomic_DNA"/>
</dbReference>
<feature type="compositionally biased region" description="Low complexity" evidence="2">
    <location>
        <begin position="159"/>
        <end position="168"/>
    </location>
</feature>
<feature type="transmembrane region" description="Helical" evidence="3">
    <location>
        <begin position="340"/>
        <end position="358"/>
    </location>
</feature>
<dbReference type="AlphaFoldDB" id="A0A0L6VEJ9"/>
<dbReference type="PANTHER" id="PTHR19957:SF38">
    <property type="entry name" value="LD27581P"/>
    <property type="match status" value="1"/>
</dbReference>
<proteinExistence type="inferred from homology"/>
<feature type="domain" description="T-SNARE coiled-coil homology" evidence="4">
    <location>
        <begin position="224"/>
        <end position="286"/>
    </location>
</feature>
<gene>
    <name evidence="5" type="ORF">VP01_1793g4</name>
</gene>
<dbReference type="InterPro" id="IPR010989">
    <property type="entry name" value="SNARE"/>
</dbReference>
<dbReference type="CDD" id="cd15840">
    <property type="entry name" value="SNARE_Qa"/>
    <property type="match status" value="1"/>
</dbReference>
<dbReference type="PROSITE" id="PS00914">
    <property type="entry name" value="SYNTAXIN"/>
    <property type="match status" value="1"/>
</dbReference>
<dbReference type="GO" id="GO:0005484">
    <property type="term" value="F:SNAP receptor activity"/>
    <property type="evidence" value="ECO:0007669"/>
    <property type="project" value="InterPro"/>
</dbReference>
<name>A0A0L6VEJ9_9BASI</name>
<evidence type="ECO:0000313" key="5">
    <source>
        <dbReference type="EMBL" id="KNZ59154.1"/>
    </source>
</evidence>
<dbReference type="Pfam" id="PF14523">
    <property type="entry name" value="Syntaxin_2"/>
    <property type="match status" value="1"/>
</dbReference>
<dbReference type="Gene3D" id="1.20.58.70">
    <property type="match status" value="1"/>
</dbReference>
<dbReference type="GO" id="GO:0006886">
    <property type="term" value="P:intracellular protein transport"/>
    <property type="evidence" value="ECO:0007669"/>
    <property type="project" value="InterPro"/>
</dbReference>
<dbReference type="GO" id="GO:0006896">
    <property type="term" value="P:Golgi to vacuole transport"/>
    <property type="evidence" value="ECO:0007669"/>
    <property type="project" value="TreeGrafter"/>
</dbReference>
<organism evidence="5 6">
    <name type="scientific">Puccinia sorghi</name>
    <dbReference type="NCBI Taxonomy" id="27349"/>
    <lineage>
        <taxon>Eukaryota</taxon>
        <taxon>Fungi</taxon>
        <taxon>Dikarya</taxon>
        <taxon>Basidiomycota</taxon>
        <taxon>Pucciniomycotina</taxon>
        <taxon>Pucciniomycetes</taxon>
        <taxon>Pucciniales</taxon>
        <taxon>Pucciniaceae</taxon>
        <taxon>Puccinia</taxon>
    </lineage>
</organism>
<dbReference type="VEuPathDB" id="FungiDB:VP01_1793g4"/>
<keyword evidence="3" id="KW-0812">Transmembrane</keyword>
<dbReference type="InterPro" id="IPR045242">
    <property type="entry name" value="Syntaxin"/>
</dbReference>
<evidence type="ECO:0000256" key="1">
    <source>
        <dbReference type="ARBA" id="ARBA00009063"/>
    </source>
</evidence>